<dbReference type="AlphaFoldDB" id="V9FWQ2"/>
<proteinExistence type="predicted"/>
<evidence type="ECO:0000313" key="1">
    <source>
        <dbReference type="EMBL" id="ETI55920.1"/>
    </source>
</evidence>
<accession>V9FWQ2</accession>
<dbReference type="HOGENOM" id="CLU_2890677_0_0_1"/>
<comment type="caution">
    <text evidence="1">The sequence shown here is derived from an EMBL/GenBank/DDBJ whole genome shotgun (WGS) entry which is preliminary data.</text>
</comment>
<keyword evidence="2" id="KW-1185">Reference proteome</keyword>
<name>V9FWQ2_PHYNI</name>
<reference evidence="1 2" key="1">
    <citation type="submission" date="2013-11" db="EMBL/GenBank/DDBJ databases">
        <title>The Genome Sequence of Phytophthora parasitica P1569.</title>
        <authorList>
            <consortium name="The Broad Institute Genomics Platform"/>
            <person name="Russ C."/>
            <person name="Tyler B."/>
            <person name="Panabieres F."/>
            <person name="Shan W."/>
            <person name="Tripathy S."/>
            <person name="Grunwald N."/>
            <person name="Machado M."/>
            <person name="Johnson C.S."/>
            <person name="Arredondo F."/>
            <person name="Hong C."/>
            <person name="Coffey M."/>
            <person name="Young S.K."/>
            <person name="Zeng Q."/>
            <person name="Gargeya S."/>
            <person name="Fitzgerald M."/>
            <person name="Abouelleil A."/>
            <person name="Alvarado L."/>
            <person name="Chapman S.B."/>
            <person name="Gainer-Dewar J."/>
            <person name="Goldberg J."/>
            <person name="Griggs A."/>
            <person name="Gujja S."/>
            <person name="Hansen M."/>
            <person name="Howarth C."/>
            <person name="Imamovic A."/>
            <person name="Ireland A."/>
            <person name="Larimer J."/>
            <person name="McCowan C."/>
            <person name="Murphy C."/>
            <person name="Pearson M."/>
            <person name="Poon T.W."/>
            <person name="Priest M."/>
            <person name="Roberts A."/>
            <person name="Saif S."/>
            <person name="Shea T."/>
            <person name="Sykes S."/>
            <person name="Wortman J."/>
            <person name="Nusbaum C."/>
            <person name="Birren B."/>
        </authorList>
    </citation>
    <scope>NUCLEOTIDE SEQUENCE [LARGE SCALE GENOMIC DNA]</scope>
    <source>
        <strain evidence="1 2">P1569</strain>
    </source>
</reference>
<dbReference type="Proteomes" id="UP000018721">
    <property type="component" value="Unassembled WGS sequence"/>
</dbReference>
<sequence length="63" mass="7403">MAVGHAFVLQVADARMTIYDDNIKRSLRSYGEWIDRLMFVLSDAEFVSFYLFLNKMVTDVNMF</sequence>
<dbReference type="EMBL" id="ANIZ01000232">
    <property type="protein sequence ID" value="ETI55920.1"/>
    <property type="molecule type" value="Genomic_DNA"/>
</dbReference>
<gene>
    <name evidence="1" type="ORF">F443_01450</name>
</gene>
<protein>
    <submittedName>
        <fullName evidence="1">Uncharacterized protein</fullName>
    </submittedName>
</protein>
<evidence type="ECO:0000313" key="2">
    <source>
        <dbReference type="Proteomes" id="UP000018721"/>
    </source>
</evidence>
<organism evidence="1 2">
    <name type="scientific">Phytophthora nicotianae P1569</name>
    <dbReference type="NCBI Taxonomy" id="1317065"/>
    <lineage>
        <taxon>Eukaryota</taxon>
        <taxon>Sar</taxon>
        <taxon>Stramenopiles</taxon>
        <taxon>Oomycota</taxon>
        <taxon>Peronosporomycetes</taxon>
        <taxon>Peronosporales</taxon>
        <taxon>Peronosporaceae</taxon>
        <taxon>Phytophthora</taxon>
    </lineage>
</organism>